<dbReference type="EMBL" id="CADIKF010000032">
    <property type="protein sequence ID" value="CAB3762602.1"/>
    <property type="molecule type" value="Genomic_DNA"/>
</dbReference>
<gene>
    <name evidence="2" type="ORF">LMG29739_03905</name>
</gene>
<dbReference type="Proteomes" id="UP000494329">
    <property type="component" value="Unassembled WGS sequence"/>
</dbReference>
<feature type="region of interest" description="Disordered" evidence="1">
    <location>
        <begin position="53"/>
        <end position="99"/>
    </location>
</feature>
<name>A0A6J5EBM4_9BURK</name>
<reference evidence="2 3" key="1">
    <citation type="submission" date="2020-04" db="EMBL/GenBank/DDBJ databases">
        <authorList>
            <person name="De Canck E."/>
        </authorList>
    </citation>
    <scope>NUCLEOTIDE SEQUENCE [LARGE SCALE GENOMIC DNA]</scope>
    <source>
        <strain evidence="2 3">LMG 29739</strain>
    </source>
</reference>
<dbReference type="AlphaFoldDB" id="A0A6J5EBM4"/>
<protein>
    <submittedName>
        <fullName evidence="2">Uncharacterized protein</fullName>
    </submittedName>
</protein>
<accession>A0A6J5EBM4</accession>
<evidence type="ECO:0000313" key="3">
    <source>
        <dbReference type="Proteomes" id="UP000494329"/>
    </source>
</evidence>
<feature type="compositionally biased region" description="Basic and acidic residues" evidence="1">
    <location>
        <begin position="80"/>
        <end position="92"/>
    </location>
</feature>
<sequence length="99" mass="10634">MRAARTAVGQSGALRSRSGSMCEALNATDARFPGNAYLRSAWTANVHHVHDSPREATQLGSQPEINNKLGGNLGTGKRTMRSELKNDAEGKLQRTSVRG</sequence>
<keyword evidence="3" id="KW-1185">Reference proteome</keyword>
<evidence type="ECO:0000256" key="1">
    <source>
        <dbReference type="SAM" id="MobiDB-lite"/>
    </source>
</evidence>
<evidence type="ECO:0000313" key="2">
    <source>
        <dbReference type="EMBL" id="CAB3762602.1"/>
    </source>
</evidence>
<proteinExistence type="predicted"/>
<organism evidence="2 3">
    <name type="scientific">Paraburkholderia solisilvae</name>
    <dbReference type="NCBI Taxonomy" id="624376"/>
    <lineage>
        <taxon>Bacteria</taxon>
        <taxon>Pseudomonadati</taxon>
        <taxon>Pseudomonadota</taxon>
        <taxon>Betaproteobacteria</taxon>
        <taxon>Burkholderiales</taxon>
        <taxon>Burkholderiaceae</taxon>
        <taxon>Paraburkholderia</taxon>
    </lineage>
</organism>